<reference evidence="1 2" key="1">
    <citation type="journal article" date="2018" name="Mol. Biol. Evol.">
        <title>Broad Genomic Sampling Reveals a Smut Pathogenic Ancestry of the Fungal Clade Ustilaginomycotina.</title>
        <authorList>
            <person name="Kijpornyongpan T."/>
            <person name="Mondo S.J."/>
            <person name="Barry K."/>
            <person name="Sandor L."/>
            <person name="Lee J."/>
            <person name="Lipzen A."/>
            <person name="Pangilinan J."/>
            <person name="LaButti K."/>
            <person name="Hainaut M."/>
            <person name="Henrissat B."/>
            <person name="Grigoriev I.V."/>
            <person name="Spatafora J.W."/>
            <person name="Aime M.C."/>
        </authorList>
    </citation>
    <scope>NUCLEOTIDE SEQUENCE [LARGE SCALE GENOMIC DNA]</scope>
    <source>
        <strain evidence="1 2">SA 807</strain>
    </source>
</reference>
<dbReference type="Proteomes" id="UP000245626">
    <property type="component" value="Unassembled WGS sequence"/>
</dbReference>
<evidence type="ECO:0000313" key="2">
    <source>
        <dbReference type="Proteomes" id="UP000245626"/>
    </source>
</evidence>
<evidence type="ECO:0000313" key="1">
    <source>
        <dbReference type="EMBL" id="PWN50194.1"/>
    </source>
</evidence>
<sequence>EYQSSLPPLPSRHKGLLHKYGTNHLEERRKGLQRWLELVMLNPKWGGSQSLTEWVVQG</sequence>
<protein>
    <submittedName>
        <fullName evidence="1">Uncharacterized protein</fullName>
    </submittedName>
</protein>
<accession>A0ACD0NWK2</accession>
<name>A0ACD0NWK2_9BASI</name>
<organism evidence="1 2">
    <name type="scientific">Violaceomyces palustris</name>
    <dbReference type="NCBI Taxonomy" id="1673888"/>
    <lineage>
        <taxon>Eukaryota</taxon>
        <taxon>Fungi</taxon>
        <taxon>Dikarya</taxon>
        <taxon>Basidiomycota</taxon>
        <taxon>Ustilaginomycotina</taxon>
        <taxon>Ustilaginomycetes</taxon>
        <taxon>Violaceomycetales</taxon>
        <taxon>Violaceomycetaceae</taxon>
        <taxon>Violaceomyces</taxon>
    </lineage>
</organism>
<dbReference type="EMBL" id="KZ819959">
    <property type="protein sequence ID" value="PWN50194.1"/>
    <property type="molecule type" value="Genomic_DNA"/>
</dbReference>
<gene>
    <name evidence="1" type="ORF">IE53DRAFT_369128</name>
</gene>
<keyword evidence="2" id="KW-1185">Reference proteome</keyword>
<feature type="non-terminal residue" evidence="1">
    <location>
        <position position="1"/>
    </location>
</feature>
<proteinExistence type="predicted"/>